<evidence type="ECO:0000256" key="11">
    <source>
        <dbReference type="ARBA" id="ARBA00022777"/>
    </source>
</evidence>
<evidence type="ECO:0000256" key="16">
    <source>
        <dbReference type="SAM" id="MobiDB-lite"/>
    </source>
</evidence>
<dbReference type="SMART" id="SM00911">
    <property type="entry name" value="HWE_HK"/>
    <property type="match status" value="1"/>
</dbReference>
<dbReference type="Proteomes" id="UP000013063">
    <property type="component" value="Unassembled WGS sequence"/>
</dbReference>
<dbReference type="SMART" id="SM00086">
    <property type="entry name" value="PAC"/>
    <property type="match status" value="1"/>
</dbReference>
<evidence type="ECO:0000256" key="1">
    <source>
        <dbReference type="ARBA" id="ARBA00000085"/>
    </source>
</evidence>
<dbReference type="InterPro" id="IPR001610">
    <property type="entry name" value="PAC"/>
</dbReference>
<dbReference type="PANTHER" id="PTHR41523">
    <property type="entry name" value="TWO-COMPONENT SYSTEM SENSOR PROTEIN"/>
    <property type="match status" value="1"/>
</dbReference>
<protein>
    <recommendedName>
        <fullName evidence="2">histidine kinase</fullName>
        <ecNumber evidence="2">2.7.13.3</ecNumber>
    </recommendedName>
</protein>
<evidence type="ECO:0000256" key="3">
    <source>
        <dbReference type="ARBA" id="ARBA00022543"/>
    </source>
</evidence>
<dbReference type="GO" id="GO:0009881">
    <property type="term" value="F:photoreceptor activity"/>
    <property type="evidence" value="ECO:0007669"/>
    <property type="project" value="UniProtKB-KW"/>
</dbReference>
<keyword evidence="10" id="KW-0547">Nucleotide-binding</keyword>
<dbReference type="Gene3D" id="2.10.70.100">
    <property type="match status" value="1"/>
</dbReference>
<dbReference type="PROSITE" id="PS50112">
    <property type="entry name" value="PAS"/>
    <property type="match status" value="1"/>
</dbReference>
<name>R0EFU0_CAUVI</name>
<evidence type="ECO:0000259" key="17">
    <source>
        <dbReference type="PROSITE" id="PS50112"/>
    </source>
</evidence>
<dbReference type="Pfam" id="PF13185">
    <property type="entry name" value="GAF_2"/>
    <property type="match status" value="1"/>
</dbReference>
<evidence type="ECO:0000256" key="9">
    <source>
        <dbReference type="ARBA" id="ARBA00022737"/>
    </source>
</evidence>
<evidence type="ECO:0000256" key="5">
    <source>
        <dbReference type="ARBA" id="ARBA00022606"/>
    </source>
</evidence>
<evidence type="ECO:0000313" key="19">
    <source>
        <dbReference type="EMBL" id="ENZ80919.1"/>
    </source>
</evidence>
<dbReference type="PROSITE" id="PS50113">
    <property type="entry name" value="PAC"/>
    <property type="match status" value="1"/>
</dbReference>
<dbReference type="InterPro" id="IPR011102">
    <property type="entry name" value="Sig_transdc_His_kinase_HWE"/>
</dbReference>
<dbReference type="eggNOG" id="COG2203">
    <property type="taxonomic scope" value="Bacteria"/>
</dbReference>
<evidence type="ECO:0000256" key="13">
    <source>
        <dbReference type="ARBA" id="ARBA00022991"/>
    </source>
</evidence>
<dbReference type="InterPro" id="IPR000700">
    <property type="entry name" value="PAS-assoc_C"/>
</dbReference>
<keyword evidence="12" id="KW-0067">ATP-binding</keyword>
<dbReference type="SMART" id="SM00065">
    <property type="entry name" value="GAF"/>
    <property type="match status" value="1"/>
</dbReference>
<dbReference type="Pfam" id="PF08447">
    <property type="entry name" value="PAS_3"/>
    <property type="match status" value="1"/>
</dbReference>
<dbReference type="SUPFAM" id="SSF55781">
    <property type="entry name" value="GAF domain-like"/>
    <property type="match status" value="1"/>
</dbReference>
<keyword evidence="14" id="KW-0843">Virulence</keyword>
<keyword evidence="5" id="KW-0716">Sensory transduction</keyword>
<accession>R0EFU0</accession>
<dbReference type="GO" id="GO:0004673">
    <property type="term" value="F:protein histidine kinase activity"/>
    <property type="evidence" value="ECO:0007669"/>
    <property type="project" value="UniProtKB-EC"/>
</dbReference>
<feature type="domain" description="PAS" evidence="17">
    <location>
        <begin position="215"/>
        <end position="286"/>
    </location>
</feature>
<comment type="catalytic activity">
    <reaction evidence="1">
        <text>ATP + protein L-histidine = ADP + protein N-phospho-L-histidine.</text>
        <dbReference type="EC" id="2.7.13.3"/>
    </reaction>
</comment>
<evidence type="ECO:0000256" key="4">
    <source>
        <dbReference type="ARBA" id="ARBA00022553"/>
    </source>
</evidence>
<feature type="region of interest" description="Disordered" evidence="16">
    <location>
        <begin position="1"/>
        <end position="21"/>
    </location>
</feature>
<keyword evidence="11 19" id="KW-0418">Kinase</keyword>
<evidence type="ECO:0000256" key="2">
    <source>
        <dbReference type="ARBA" id="ARBA00012438"/>
    </source>
</evidence>
<dbReference type="InterPro" id="IPR035965">
    <property type="entry name" value="PAS-like_dom_sf"/>
</dbReference>
<reference evidence="19 20" key="1">
    <citation type="journal article" date="2013" name="Genome Announc.">
        <title>Draft Genome Sequence for Caulobacter sp. Strain OR37, a Bacterium Tolerant to Heavy Metals.</title>
        <authorList>
            <person name="Utturkar S.M."/>
            <person name="Bollmann A."/>
            <person name="Brzoska R.M."/>
            <person name="Klingeman D.M."/>
            <person name="Epstein S.E."/>
            <person name="Palumbo A.V."/>
            <person name="Brown S.D."/>
        </authorList>
    </citation>
    <scope>NUCLEOTIDE SEQUENCE [LARGE SCALE GENOMIC DNA]</scope>
    <source>
        <strain evidence="19 20">OR37</strain>
    </source>
</reference>
<dbReference type="CDD" id="cd00130">
    <property type="entry name" value="PAS"/>
    <property type="match status" value="1"/>
</dbReference>
<keyword evidence="6" id="KW-0285">Flavoprotein</keyword>
<dbReference type="STRING" id="1292034.OR37_03194"/>
<dbReference type="SUPFAM" id="SSF55785">
    <property type="entry name" value="PYP-like sensor domain (PAS domain)"/>
    <property type="match status" value="1"/>
</dbReference>
<gene>
    <name evidence="19" type="ORF">OR37_03194</name>
</gene>
<dbReference type="Pfam" id="PF07536">
    <property type="entry name" value="HWE_HK"/>
    <property type="match status" value="1"/>
</dbReference>
<evidence type="ECO:0000256" key="14">
    <source>
        <dbReference type="ARBA" id="ARBA00023026"/>
    </source>
</evidence>
<evidence type="ECO:0000256" key="8">
    <source>
        <dbReference type="ARBA" id="ARBA00022679"/>
    </source>
</evidence>
<proteinExistence type="predicted"/>
<dbReference type="PANTHER" id="PTHR41523:SF8">
    <property type="entry name" value="ETHYLENE RESPONSE SENSOR PROTEIN"/>
    <property type="match status" value="1"/>
</dbReference>
<evidence type="ECO:0000256" key="10">
    <source>
        <dbReference type="ARBA" id="ARBA00022741"/>
    </source>
</evidence>
<keyword evidence="7" id="KW-0288">FMN</keyword>
<dbReference type="GO" id="GO:0005524">
    <property type="term" value="F:ATP binding"/>
    <property type="evidence" value="ECO:0007669"/>
    <property type="project" value="UniProtKB-KW"/>
</dbReference>
<dbReference type="InterPro" id="IPR036890">
    <property type="entry name" value="HATPase_C_sf"/>
</dbReference>
<dbReference type="EMBL" id="APMP01000024">
    <property type="protein sequence ID" value="ENZ80919.1"/>
    <property type="molecule type" value="Genomic_DNA"/>
</dbReference>
<comment type="caution">
    <text evidence="19">The sequence shown here is derived from an EMBL/GenBank/DDBJ whole genome shotgun (WGS) entry which is preliminary data.</text>
</comment>
<keyword evidence="4" id="KW-0597">Phosphoprotein</keyword>
<dbReference type="Gene3D" id="3.30.450.20">
    <property type="entry name" value="PAS domain"/>
    <property type="match status" value="1"/>
</dbReference>
<keyword evidence="13" id="KW-0157">Chromophore</keyword>
<keyword evidence="3" id="KW-0600">Photoreceptor protein</keyword>
<dbReference type="eggNOG" id="COG2202">
    <property type="taxonomic scope" value="Bacteria"/>
</dbReference>
<dbReference type="InterPro" id="IPR000014">
    <property type="entry name" value="PAS"/>
</dbReference>
<evidence type="ECO:0000256" key="6">
    <source>
        <dbReference type="ARBA" id="ARBA00022630"/>
    </source>
</evidence>
<keyword evidence="8" id="KW-0808">Transferase</keyword>
<dbReference type="eggNOG" id="COG3920">
    <property type="taxonomic scope" value="Bacteria"/>
</dbReference>
<dbReference type="EC" id="2.7.13.3" evidence="2"/>
<evidence type="ECO:0000256" key="7">
    <source>
        <dbReference type="ARBA" id="ARBA00022643"/>
    </source>
</evidence>
<evidence type="ECO:0000256" key="12">
    <source>
        <dbReference type="ARBA" id="ARBA00022840"/>
    </source>
</evidence>
<organism evidence="19 20">
    <name type="scientific">Caulobacter vibrioides OR37</name>
    <dbReference type="NCBI Taxonomy" id="1292034"/>
    <lineage>
        <taxon>Bacteria</taxon>
        <taxon>Pseudomonadati</taxon>
        <taxon>Pseudomonadota</taxon>
        <taxon>Alphaproteobacteria</taxon>
        <taxon>Caulobacterales</taxon>
        <taxon>Caulobacteraceae</taxon>
        <taxon>Caulobacter</taxon>
    </lineage>
</organism>
<dbReference type="InterPro" id="IPR029016">
    <property type="entry name" value="GAF-like_dom_sf"/>
</dbReference>
<keyword evidence="15" id="KW-0675">Receptor</keyword>
<dbReference type="Gene3D" id="3.30.565.10">
    <property type="entry name" value="Histidine kinase-like ATPase, C-terminal domain"/>
    <property type="match status" value="1"/>
</dbReference>
<dbReference type="AlphaFoldDB" id="R0EFU0"/>
<keyword evidence="9" id="KW-0677">Repeat</keyword>
<evidence type="ECO:0000313" key="20">
    <source>
        <dbReference type="Proteomes" id="UP000013063"/>
    </source>
</evidence>
<evidence type="ECO:0000256" key="15">
    <source>
        <dbReference type="ARBA" id="ARBA00023170"/>
    </source>
</evidence>
<dbReference type="Gene3D" id="3.30.450.40">
    <property type="match status" value="1"/>
</dbReference>
<evidence type="ECO:0000259" key="18">
    <source>
        <dbReference type="PROSITE" id="PS50113"/>
    </source>
</evidence>
<dbReference type="InterPro" id="IPR003018">
    <property type="entry name" value="GAF"/>
</dbReference>
<feature type="domain" description="PAC" evidence="18">
    <location>
        <begin position="289"/>
        <end position="342"/>
    </location>
</feature>
<dbReference type="PATRIC" id="fig|1292034.3.peg.3169"/>
<keyword evidence="20" id="KW-1185">Reference proteome</keyword>
<sequence>MAGVLADSEARDSDAPDAGLSPAALERALAEEIRRSDTLARVTEAVASSTNIDTCVQVVIDGAREISGAAFGAFFYNQLEPDGESYALYRLSGAAPEAFADFPRVRKTALFAPTFENTGVVRSDDITQDPRYGLNAPRQGMPEGHLPVRSYLALPVATRRGEVLGGLFFGHPLPGRFTARDETLLVGLGGQVAATIESIRLTAGAMAELTERRRAEERLKFALDAGGMGSWDLDVATHAYEASDLCKRNYGRAPEEPFTFADLIATLHPDDRPRVLAAIDSAIRDGADYDVEYRVVLPSGELRWLHARGRAAQTADDGGARRLAGVSLDITDRKRADERQKLLVNELNHRVKNSLATVQSIAAQTLRSSASPEFFREAFETRLIALSQTHDLLTRESWAGASLREVFDVELRAMAGEDRVTFAYEADVRLNPKAAVALGMGIHELATNAVKYGALSVPGGGVDVTWMVEEDILRMVWAERGGPPVTPPARRGFGARLLERGLAAELSGGVELNYDAEGLVCQMALPLRALEP</sequence>
<dbReference type="InterPro" id="IPR013655">
    <property type="entry name" value="PAS_fold_3"/>
</dbReference>